<sequence length="102" mass="11166">METAASLSCGHVDTTTVESQRHCRFQGYRIARIATLLALFRRLLFCLGISVTSRFRRRALAGVFFLVSIFLKGPPGHRVSSAVSMAGAGAFPFLDQSGFQKV</sequence>
<proteinExistence type="predicted"/>
<accession>S7WKY0</accession>
<gene>
    <name evidence="1" type="ORF">TGGT1_269085</name>
</gene>
<evidence type="ECO:0000313" key="2">
    <source>
        <dbReference type="Proteomes" id="UP000005641"/>
    </source>
</evidence>
<dbReference type="EMBL" id="AAQM03000011">
    <property type="protein sequence ID" value="EPR64893.1"/>
    <property type="molecule type" value="Genomic_DNA"/>
</dbReference>
<dbReference type="VEuPathDB" id="ToxoDB:TGGT1_269085"/>
<name>S7WKY0_TOXGG</name>
<reference evidence="1 2" key="2">
    <citation type="submission" date="2013-05" db="EMBL/GenBank/DDBJ databases">
        <authorList>
            <person name="Sibley D."/>
            <person name="Venepally P."/>
            <person name="Karamycheva S."/>
            <person name="Hadjithomas M."/>
            <person name="Khan A."/>
            <person name="Brunk B."/>
            <person name="Roos D."/>
            <person name="Caler E."/>
            <person name="Lorenzi H."/>
        </authorList>
    </citation>
    <scope>NUCLEOTIDE SEQUENCE [LARGE SCALE GENOMIC DNA]</scope>
    <source>
        <strain evidence="1 2">GT1</strain>
    </source>
</reference>
<reference evidence="1 2" key="1">
    <citation type="submission" date="2006-05" db="EMBL/GenBank/DDBJ databases">
        <authorList>
            <person name="Paulsen I."/>
        </authorList>
    </citation>
    <scope>NUCLEOTIDE SEQUENCE [LARGE SCALE GENOMIC DNA]</scope>
    <source>
        <strain evidence="1 2">GT1</strain>
    </source>
</reference>
<organism evidence="1 2">
    <name type="scientific">Toxoplasma gondii (strain ATCC 50853 / GT1)</name>
    <dbReference type="NCBI Taxonomy" id="507601"/>
    <lineage>
        <taxon>Eukaryota</taxon>
        <taxon>Sar</taxon>
        <taxon>Alveolata</taxon>
        <taxon>Apicomplexa</taxon>
        <taxon>Conoidasida</taxon>
        <taxon>Coccidia</taxon>
        <taxon>Eucoccidiorida</taxon>
        <taxon>Eimeriorina</taxon>
        <taxon>Sarcocystidae</taxon>
        <taxon>Toxoplasma</taxon>
    </lineage>
</organism>
<dbReference type="AlphaFoldDB" id="S7WKY0"/>
<dbReference type="Proteomes" id="UP000005641">
    <property type="component" value="Unassembled WGS sequence"/>
</dbReference>
<protein>
    <submittedName>
        <fullName evidence="1">Uncharacterized protein</fullName>
    </submittedName>
</protein>
<comment type="caution">
    <text evidence="1">The sequence shown here is derived from an EMBL/GenBank/DDBJ whole genome shotgun (WGS) entry which is preliminary data.</text>
</comment>
<evidence type="ECO:0000313" key="1">
    <source>
        <dbReference type="EMBL" id="EPR64893.1"/>
    </source>
</evidence>